<dbReference type="InterPro" id="IPR016163">
    <property type="entry name" value="Ald_DH_C"/>
</dbReference>
<keyword evidence="8" id="KW-1185">Reference proteome</keyword>
<dbReference type="Pfam" id="PF00171">
    <property type="entry name" value="Aldedh"/>
    <property type="match status" value="1"/>
</dbReference>
<dbReference type="FunFam" id="3.40.309.10:FF:000004">
    <property type="entry name" value="Succinate-semialdehyde dehydrogenase I"/>
    <property type="match status" value="1"/>
</dbReference>
<feature type="domain" description="Aldehyde dehydrogenase" evidence="6">
    <location>
        <begin position="40"/>
        <end position="502"/>
    </location>
</feature>
<dbReference type="PANTHER" id="PTHR43353:SF5">
    <property type="entry name" value="SUCCINATE-SEMIALDEHYDE DEHYDROGENASE, MITOCHONDRIAL"/>
    <property type="match status" value="1"/>
</dbReference>
<dbReference type="AlphaFoldDB" id="A0A0N5CMD8"/>
<evidence type="ECO:0000259" key="6">
    <source>
        <dbReference type="Pfam" id="PF00171"/>
    </source>
</evidence>
<dbReference type="STRING" id="103827.A0A0N5CMD8"/>
<evidence type="ECO:0000313" key="9">
    <source>
        <dbReference type="WBParaSite" id="TCLT_0000131501-mRNA-1"/>
    </source>
</evidence>
<keyword evidence="3 5" id="KW-0560">Oxidoreductase</keyword>
<dbReference type="InterPro" id="IPR016161">
    <property type="entry name" value="Ald_DH/histidinol_DH"/>
</dbReference>
<name>A0A0N5CMD8_THECL</name>
<reference evidence="9" key="1">
    <citation type="submission" date="2017-02" db="UniProtKB">
        <authorList>
            <consortium name="WormBaseParasite"/>
        </authorList>
    </citation>
    <scope>IDENTIFICATION</scope>
</reference>
<dbReference type="GO" id="GO:0005739">
    <property type="term" value="C:mitochondrion"/>
    <property type="evidence" value="ECO:0007669"/>
    <property type="project" value="TreeGrafter"/>
</dbReference>
<reference evidence="7 8" key="2">
    <citation type="submission" date="2018-11" db="EMBL/GenBank/DDBJ databases">
        <authorList>
            <consortium name="Pathogen Informatics"/>
        </authorList>
    </citation>
    <scope>NUCLEOTIDE SEQUENCE [LARGE SCALE GENOMIC DNA]</scope>
</reference>
<dbReference type="FunFam" id="3.40.605.10:FF:000005">
    <property type="entry name" value="Succinate-semialdehyde dehydrogenase I"/>
    <property type="match status" value="1"/>
</dbReference>
<evidence type="ECO:0000256" key="3">
    <source>
        <dbReference type="ARBA" id="ARBA00023002"/>
    </source>
</evidence>
<evidence type="ECO:0000256" key="4">
    <source>
        <dbReference type="PROSITE-ProRule" id="PRU10007"/>
    </source>
</evidence>
<dbReference type="SUPFAM" id="SSF53720">
    <property type="entry name" value="ALDH-like"/>
    <property type="match status" value="1"/>
</dbReference>
<dbReference type="PANTHER" id="PTHR43353">
    <property type="entry name" value="SUCCINATE-SEMIALDEHYDE DEHYDROGENASE, MITOCHONDRIAL"/>
    <property type="match status" value="1"/>
</dbReference>
<dbReference type="WBParaSite" id="TCLT_0000131501-mRNA-1">
    <property type="protein sequence ID" value="TCLT_0000131501-mRNA-1"/>
    <property type="gene ID" value="TCLT_0000131501"/>
</dbReference>
<feature type="active site" evidence="4">
    <location>
        <position position="280"/>
    </location>
</feature>
<accession>A0A0N5CMD8</accession>
<evidence type="ECO:0000256" key="1">
    <source>
        <dbReference type="ARBA" id="ARBA00005176"/>
    </source>
</evidence>
<dbReference type="GO" id="GO:0004777">
    <property type="term" value="F:succinate-semialdehyde dehydrogenase (NAD+) activity"/>
    <property type="evidence" value="ECO:0007669"/>
    <property type="project" value="TreeGrafter"/>
</dbReference>
<dbReference type="Gene3D" id="3.40.605.10">
    <property type="entry name" value="Aldehyde Dehydrogenase, Chain A, domain 1"/>
    <property type="match status" value="1"/>
</dbReference>
<dbReference type="PROSITE" id="PS00687">
    <property type="entry name" value="ALDEHYDE_DEHYDR_GLU"/>
    <property type="match status" value="1"/>
</dbReference>
<evidence type="ECO:0000256" key="2">
    <source>
        <dbReference type="ARBA" id="ARBA00009986"/>
    </source>
</evidence>
<dbReference type="GO" id="GO:0009450">
    <property type="term" value="P:gamma-aminobutyric acid catabolic process"/>
    <property type="evidence" value="ECO:0007669"/>
    <property type="project" value="TreeGrafter"/>
</dbReference>
<dbReference type="CDD" id="cd07103">
    <property type="entry name" value="ALDH_F5_SSADH_GabD"/>
    <property type="match status" value="1"/>
</dbReference>
<evidence type="ECO:0000313" key="7">
    <source>
        <dbReference type="EMBL" id="VDM96687.1"/>
    </source>
</evidence>
<comment type="pathway">
    <text evidence="1">Amino-acid degradation; 4-aminobutanoate degradation.</text>
</comment>
<evidence type="ECO:0000313" key="8">
    <source>
        <dbReference type="Proteomes" id="UP000276776"/>
    </source>
</evidence>
<dbReference type="InterPro" id="IPR016162">
    <property type="entry name" value="Ald_DH_N"/>
</dbReference>
<dbReference type="InterPro" id="IPR015590">
    <property type="entry name" value="Aldehyde_DH_dom"/>
</dbReference>
<dbReference type="EMBL" id="UYYF01000158">
    <property type="protein sequence ID" value="VDM96687.1"/>
    <property type="molecule type" value="Genomic_DNA"/>
</dbReference>
<comment type="similarity">
    <text evidence="2 5">Belongs to the aldehyde dehydrogenase family.</text>
</comment>
<dbReference type="Gene3D" id="3.40.309.10">
    <property type="entry name" value="Aldehyde Dehydrogenase, Chain A, domain 2"/>
    <property type="match status" value="1"/>
</dbReference>
<dbReference type="Proteomes" id="UP000276776">
    <property type="component" value="Unassembled WGS sequence"/>
</dbReference>
<protein>
    <submittedName>
        <fullName evidence="9">Aldedh domain-containing protein</fullName>
    </submittedName>
</protein>
<organism evidence="9">
    <name type="scientific">Thelazia callipaeda</name>
    <name type="common">Oriental eyeworm</name>
    <name type="synonym">Parasitic nematode</name>
    <dbReference type="NCBI Taxonomy" id="103827"/>
    <lineage>
        <taxon>Eukaryota</taxon>
        <taxon>Metazoa</taxon>
        <taxon>Ecdysozoa</taxon>
        <taxon>Nematoda</taxon>
        <taxon>Chromadorea</taxon>
        <taxon>Rhabditida</taxon>
        <taxon>Spirurina</taxon>
        <taxon>Spiruromorpha</taxon>
        <taxon>Thelazioidea</taxon>
        <taxon>Thelaziidae</taxon>
        <taxon>Thelazia</taxon>
    </lineage>
</organism>
<sequence>MSRRITLLLDQTVTYLLVSIRNYQTSLLPSGARAFINGRWNDALSNDTFEVKNPYDNEVLCRCANCSINDVKKSVKAAREAYSTWSLLSTAKERGAILENWHSKLLQQQNELAELITLEEGKPLQEALGEIIYSASFLKWFSEEARRIYGQIVPPISVQRLHLHTREPIGVVGIITPWNFPSAMITRKVAAALAVGCTVVVKPAEDTPLSALALAHTAKEAGLPDGVFNVIPADLKNSVNIGKLLCESTDIDAISFTGSKRVGKILLSQSANTVKRVCLELGGNAPLIVFPSAHLPTAVEATMLSKFRGSGQTCISPNRIYVHSWIHDSFLDHIKRAMEKLIVGNGLNPGVTQGPLINEKAVKKVEKLIENAVEKGARVVLGGKRAMPNTCFQPTLMTDVTNDMDIAQNEIFGPVLALQKFETEEEVLYLANENRNGLAGYIFTTDYAQIVRVSRNLQVGIIGVNEGQVSCAEAAFGGVKESGLGREGGSVGIDEFSQWKYVCVGLLQRQVTRL</sequence>
<dbReference type="OMA" id="IGELFCK"/>
<dbReference type="InterPro" id="IPR029510">
    <property type="entry name" value="Ald_DH_CS_GLU"/>
</dbReference>
<evidence type="ECO:0000256" key="5">
    <source>
        <dbReference type="RuleBase" id="RU003345"/>
    </source>
</evidence>
<dbReference type="InterPro" id="IPR050740">
    <property type="entry name" value="Aldehyde_DH_Superfamily"/>
</dbReference>
<proteinExistence type="inferred from homology"/>
<dbReference type="OrthoDB" id="310895at2759"/>
<gene>
    <name evidence="7" type="ORF">TCLT_LOCUS1316</name>
</gene>